<dbReference type="InterPro" id="IPR012854">
    <property type="entry name" value="Cu_amine_oxidase-like_N"/>
</dbReference>
<dbReference type="InterPro" id="IPR036582">
    <property type="entry name" value="Mao_N_sf"/>
</dbReference>
<gene>
    <name evidence="3" type="ordered locus">TTE0424</name>
</gene>
<keyword evidence="1" id="KW-0472">Membrane</keyword>
<keyword evidence="1" id="KW-0812">Transmembrane</keyword>
<evidence type="ECO:0000259" key="2">
    <source>
        <dbReference type="Pfam" id="PF07833"/>
    </source>
</evidence>
<accession>Q8RCK3</accession>
<protein>
    <recommendedName>
        <fullName evidence="2">Copper amine oxidase-like N-terminal domain-containing protein</fullName>
    </recommendedName>
</protein>
<proteinExistence type="predicted"/>
<feature type="domain" description="Copper amine oxidase-like N-terminal" evidence="2">
    <location>
        <begin position="34"/>
        <end position="123"/>
    </location>
</feature>
<evidence type="ECO:0000313" key="4">
    <source>
        <dbReference type="Proteomes" id="UP000000555"/>
    </source>
</evidence>
<dbReference type="AlphaFoldDB" id="Q8RCK3"/>
<dbReference type="SUPFAM" id="SSF55383">
    <property type="entry name" value="Copper amine oxidase, domain N"/>
    <property type="match status" value="1"/>
</dbReference>
<dbReference type="HOGENOM" id="CLU_106200_0_0_9"/>
<dbReference type="eggNOG" id="COG0666">
    <property type="taxonomic scope" value="Bacteria"/>
</dbReference>
<evidence type="ECO:0000313" key="3">
    <source>
        <dbReference type="EMBL" id="AAM23708.1"/>
    </source>
</evidence>
<keyword evidence="1" id="KW-1133">Transmembrane helix</keyword>
<dbReference type="Pfam" id="PF07833">
    <property type="entry name" value="Cu_amine_oxidN1"/>
    <property type="match status" value="1"/>
</dbReference>
<dbReference type="Proteomes" id="UP000000555">
    <property type="component" value="Chromosome"/>
</dbReference>
<dbReference type="EMBL" id="AE008691">
    <property type="protein sequence ID" value="AAM23708.1"/>
    <property type="molecule type" value="Genomic_DNA"/>
</dbReference>
<feature type="transmembrane region" description="Helical" evidence="1">
    <location>
        <begin position="7"/>
        <end position="26"/>
    </location>
</feature>
<evidence type="ECO:0000256" key="1">
    <source>
        <dbReference type="SAM" id="Phobius"/>
    </source>
</evidence>
<sequence length="214" mass="24385">MLLKKSLMLFIGVILMVSFFTIIAFANSTIKLIVNGSEIKPDVPPQIINGRTMVPIKWVAEALGAEVEWDKQKKIVKVSFDKKVETDLISNYLRTAETSKHFVENFAHALQERNGAVARLFLSPEIRGQIKPEIIGPSTPVTKIEIKEVSYSNYYWIYDVKAYYGPYDNNSPTLAFEVKLTVEPERYPDGSVVSSRYFITKLDWIKGKTEFIPN</sequence>
<name>Q8RCK3_CALS4</name>
<reference evidence="3 4" key="1">
    <citation type="journal article" date="2002" name="Genome Res.">
        <title>A complete sequence of the T. tengcongensis genome.</title>
        <authorList>
            <person name="Bao Q."/>
            <person name="Tian Y."/>
            <person name="Li W."/>
            <person name="Xu Z."/>
            <person name="Xuan Z."/>
            <person name="Hu S."/>
            <person name="Dong W."/>
            <person name="Yang J."/>
            <person name="Chen Y."/>
            <person name="Xue Y."/>
            <person name="Xu Y."/>
            <person name="Lai X."/>
            <person name="Huang L."/>
            <person name="Dong X."/>
            <person name="Ma Y."/>
            <person name="Ling L."/>
            <person name="Tan H."/>
            <person name="Chen R."/>
            <person name="Wang J."/>
            <person name="Yu J."/>
            <person name="Yang H."/>
        </authorList>
    </citation>
    <scope>NUCLEOTIDE SEQUENCE [LARGE SCALE GENOMIC DNA]</scope>
    <source>
        <strain evidence="4">DSM 15242 / JCM 11007 / NBRC 100824 / MB4</strain>
    </source>
</reference>
<dbReference type="KEGG" id="tte:TTE0424"/>
<organism evidence="3 4">
    <name type="scientific">Caldanaerobacter subterraneus subsp. tengcongensis (strain DSM 15242 / JCM 11007 / NBRC 100824 / MB4)</name>
    <name type="common">Thermoanaerobacter tengcongensis</name>
    <dbReference type="NCBI Taxonomy" id="273068"/>
    <lineage>
        <taxon>Bacteria</taxon>
        <taxon>Bacillati</taxon>
        <taxon>Bacillota</taxon>
        <taxon>Clostridia</taxon>
        <taxon>Thermoanaerobacterales</taxon>
        <taxon>Thermoanaerobacteraceae</taxon>
        <taxon>Caldanaerobacter</taxon>
    </lineage>
</organism>
<dbReference type="Gene3D" id="3.30.457.10">
    <property type="entry name" value="Copper amine oxidase-like, N-terminal domain"/>
    <property type="match status" value="1"/>
</dbReference>
<keyword evidence="4" id="KW-1185">Reference proteome</keyword>
<dbReference type="STRING" id="273068.TTE0424"/>